<evidence type="ECO:0000313" key="3">
    <source>
        <dbReference type="EMBL" id="QDT65776.1"/>
    </source>
</evidence>
<reference evidence="3 4" key="1">
    <citation type="submission" date="2019-02" db="EMBL/GenBank/DDBJ databases">
        <title>Deep-cultivation of Planctomycetes and their phenomic and genomic characterization uncovers novel biology.</title>
        <authorList>
            <person name="Wiegand S."/>
            <person name="Jogler M."/>
            <person name="Boedeker C."/>
            <person name="Pinto D."/>
            <person name="Vollmers J."/>
            <person name="Rivas-Marin E."/>
            <person name="Kohn T."/>
            <person name="Peeters S.H."/>
            <person name="Heuer A."/>
            <person name="Rast P."/>
            <person name="Oberbeckmann S."/>
            <person name="Bunk B."/>
            <person name="Jeske O."/>
            <person name="Meyerdierks A."/>
            <person name="Storesund J.E."/>
            <person name="Kallscheuer N."/>
            <person name="Luecker S."/>
            <person name="Lage O.M."/>
            <person name="Pohl T."/>
            <person name="Merkel B.J."/>
            <person name="Hornburger P."/>
            <person name="Mueller R.-W."/>
            <person name="Bruemmer F."/>
            <person name="Labrenz M."/>
            <person name="Spormann A.M."/>
            <person name="Op den Camp H."/>
            <person name="Overmann J."/>
            <person name="Amann R."/>
            <person name="Jetten M.S.M."/>
            <person name="Mascher T."/>
            <person name="Medema M.H."/>
            <person name="Devos D.P."/>
            <person name="Kaster A.-K."/>
            <person name="Ovreas L."/>
            <person name="Rohde M."/>
            <person name="Galperin M.Y."/>
            <person name="Jogler C."/>
        </authorList>
    </citation>
    <scope>NUCLEOTIDE SEQUENCE [LARGE SCALE GENOMIC DNA]</scope>
    <source>
        <strain evidence="3 4">V22</strain>
    </source>
</reference>
<keyword evidence="1" id="KW-0472">Membrane</keyword>
<dbReference type="PANTHER" id="PTHR30093:SF2">
    <property type="entry name" value="TYPE II SECRETION SYSTEM PROTEIN H"/>
    <property type="match status" value="1"/>
</dbReference>
<name>A0A517TBN1_9PLAN</name>
<dbReference type="PANTHER" id="PTHR30093">
    <property type="entry name" value="GENERAL SECRETION PATHWAY PROTEIN G"/>
    <property type="match status" value="1"/>
</dbReference>
<dbReference type="SUPFAM" id="SSF54523">
    <property type="entry name" value="Pili subunits"/>
    <property type="match status" value="1"/>
</dbReference>
<proteinExistence type="predicted"/>
<dbReference type="InterPro" id="IPR045584">
    <property type="entry name" value="Pilin-like"/>
</dbReference>
<feature type="transmembrane region" description="Helical" evidence="1">
    <location>
        <begin position="12"/>
        <end position="36"/>
    </location>
</feature>
<dbReference type="PROSITE" id="PS00409">
    <property type="entry name" value="PROKAR_NTER_METHYL"/>
    <property type="match status" value="1"/>
</dbReference>
<evidence type="ECO:0000313" key="4">
    <source>
        <dbReference type="Proteomes" id="UP000319976"/>
    </source>
</evidence>
<dbReference type="Gene3D" id="3.30.700.10">
    <property type="entry name" value="Glycoprotein, Type 4 Pilin"/>
    <property type="match status" value="1"/>
</dbReference>
<protein>
    <submittedName>
        <fullName evidence="3">Putative major pilin subunit</fullName>
    </submittedName>
</protein>
<dbReference type="RefSeq" id="WP_231734034.1">
    <property type="nucleotide sequence ID" value="NZ_CP036316.1"/>
</dbReference>
<dbReference type="NCBIfam" id="TIGR02532">
    <property type="entry name" value="IV_pilin_GFxxxE"/>
    <property type="match status" value="1"/>
</dbReference>
<dbReference type="InterPro" id="IPR012902">
    <property type="entry name" value="N_methyl_site"/>
</dbReference>
<sequence length="344" mass="37340">MSNSVSPRPRRGFTLVELLVVIAIIAILIALLLPAVQQAREAARRSTCLDHLKQIGLALHNYHDAYSTFPPGYISDFSSYEDLSGTAHVSHSGVTSFGAVQWSWLAFIAPMMELGPAYDALAVGDRRAADTACYARHWVPDQAARDAMEAPIATLRCPSDVGPHLNTSRGFWGSPQKHPDNPSWSCGGGQFPTSNYLGVNADRANSSNTQYVEARMRYANGIFVPNGKVKMRDVTDGTSNTFMVGERAWEYYAVNPTTGDLVTVPAGAGLAWVSRAGGTGLINGKHYTDSLSTVGRGINTNNVFSSSGTLQNWVYPSQFSSPHVGGHSLCWRMALRSLFRKTHT</sequence>
<dbReference type="InterPro" id="IPR011453">
    <property type="entry name" value="DUF1559"/>
</dbReference>
<evidence type="ECO:0000259" key="2">
    <source>
        <dbReference type="Pfam" id="PF07596"/>
    </source>
</evidence>
<keyword evidence="4" id="KW-1185">Reference proteome</keyword>
<gene>
    <name evidence="3" type="ORF">V22_30370</name>
</gene>
<feature type="domain" description="DUF1559" evidence="2">
    <location>
        <begin position="37"/>
        <end position="326"/>
    </location>
</feature>
<dbReference type="Proteomes" id="UP000319976">
    <property type="component" value="Chromosome"/>
</dbReference>
<accession>A0A517TBN1</accession>
<dbReference type="Pfam" id="PF07963">
    <property type="entry name" value="N_methyl"/>
    <property type="match status" value="1"/>
</dbReference>
<dbReference type="KEGG" id="chya:V22_30370"/>
<organism evidence="3 4">
    <name type="scientific">Calycomorphotria hydatis</name>
    <dbReference type="NCBI Taxonomy" id="2528027"/>
    <lineage>
        <taxon>Bacteria</taxon>
        <taxon>Pseudomonadati</taxon>
        <taxon>Planctomycetota</taxon>
        <taxon>Planctomycetia</taxon>
        <taxon>Planctomycetales</taxon>
        <taxon>Planctomycetaceae</taxon>
        <taxon>Calycomorphotria</taxon>
    </lineage>
</organism>
<dbReference type="Pfam" id="PF07596">
    <property type="entry name" value="SBP_bac_10"/>
    <property type="match status" value="1"/>
</dbReference>
<evidence type="ECO:0000256" key="1">
    <source>
        <dbReference type="SAM" id="Phobius"/>
    </source>
</evidence>
<keyword evidence="1" id="KW-1133">Transmembrane helix</keyword>
<dbReference type="EMBL" id="CP036316">
    <property type="protein sequence ID" value="QDT65776.1"/>
    <property type="molecule type" value="Genomic_DNA"/>
</dbReference>
<dbReference type="AlphaFoldDB" id="A0A517TBN1"/>
<keyword evidence="1" id="KW-0812">Transmembrane</keyword>